<dbReference type="Proteomes" id="UP000246078">
    <property type="component" value="Unassembled WGS sequence"/>
</dbReference>
<organism evidence="2 3">
    <name type="scientific">Trypanosoma cruzi</name>
    <dbReference type="NCBI Taxonomy" id="5693"/>
    <lineage>
        <taxon>Eukaryota</taxon>
        <taxon>Discoba</taxon>
        <taxon>Euglenozoa</taxon>
        <taxon>Kinetoplastea</taxon>
        <taxon>Metakinetoplastina</taxon>
        <taxon>Trypanosomatida</taxon>
        <taxon>Trypanosomatidae</taxon>
        <taxon>Trypanosoma</taxon>
        <taxon>Schizotrypanum</taxon>
    </lineage>
</organism>
<sequence length="186" mass="21429">MRLNDFLTREPDGRGVVDTNRDVMPEEFFRDPNKYIRNKGALKEIQATGSYARMERNVRDEMDLEEVVRKLYKNGVDNLLGWSEAAANVKTSVHNSTKQSLDSAAEEARNLTTTIEAMKMEGCTSLCTMRGGAMWWKFPTAWSERKRGREWRWRRGNRNSHGRTRKLATPSKRMTLCGNPVHHLPG</sequence>
<dbReference type="VEuPathDB" id="TriTrypDB:TCSYLVIO_010297"/>
<dbReference type="EMBL" id="PRFC01000106">
    <property type="protein sequence ID" value="PWV07067.1"/>
    <property type="molecule type" value="Genomic_DNA"/>
</dbReference>
<dbReference type="InterPro" id="IPR056000">
    <property type="entry name" value="DUF7578"/>
</dbReference>
<gene>
    <name evidence="2" type="ORF">C3747_106g55</name>
</gene>
<dbReference type="VEuPathDB" id="TriTrypDB:ECC02_012557"/>
<reference evidence="2 3" key="1">
    <citation type="journal article" date="2018" name="Microb. Genom.">
        <title>Expanding an expanded genome: long-read sequencing of Trypanosoma cruzi.</title>
        <authorList>
            <person name="Berna L."/>
            <person name="Rodriguez M."/>
            <person name="Chiribao M.L."/>
            <person name="Parodi-Talice A."/>
            <person name="Pita S."/>
            <person name="Rijo G."/>
            <person name="Alvarez-Valin F."/>
            <person name="Robello C."/>
        </authorList>
    </citation>
    <scope>NUCLEOTIDE SEQUENCE [LARGE SCALE GENOMIC DNA]</scope>
    <source>
        <strain evidence="2 3">TCC</strain>
    </source>
</reference>
<evidence type="ECO:0000259" key="1">
    <source>
        <dbReference type="Pfam" id="PF24466"/>
    </source>
</evidence>
<dbReference type="VEuPathDB" id="TriTrypDB:TcCLB.506017.51"/>
<dbReference type="VEuPathDB" id="TriTrypDB:TcCL_NonESM12484"/>
<name>A0A2V2WFM0_TRYCR</name>
<dbReference type="Pfam" id="PF24466">
    <property type="entry name" value="DUF7578"/>
    <property type="match status" value="1"/>
</dbReference>
<evidence type="ECO:0000313" key="2">
    <source>
        <dbReference type="EMBL" id="PWV07067.1"/>
    </source>
</evidence>
<accession>A0A2V2WFM0</accession>
<protein>
    <submittedName>
        <fullName evidence="2">Putative retrotransposon hot spot protein (RHS)</fullName>
    </submittedName>
</protein>
<proteinExistence type="predicted"/>
<dbReference type="VEuPathDB" id="TriTrypDB:C3747_106g55"/>
<evidence type="ECO:0000313" key="3">
    <source>
        <dbReference type="Proteomes" id="UP000246078"/>
    </source>
</evidence>
<dbReference type="VEuPathDB" id="TriTrypDB:TcG_11993"/>
<dbReference type="AlphaFoldDB" id="A0A2V2WFM0"/>
<feature type="domain" description="DUF7578" evidence="1">
    <location>
        <begin position="1"/>
        <end position="61"/>
    </location>
</feature>
<comment type="caution">
    <text evidence="2">The sequence shown here is derived from an EMBL/GenBank/DDBJ whole genome shotgun (WGS) entry which is preliminary data.</text>
</comment>